<dbReference type="EMBL" id="PPCV01000005">
    <property type="protein sequence ID" value="RXW32205.1"/>
    <property type="molecule type" value="Genomic_DNA"/>
</dbReference>
<evidence type="ECO:0000256" key="2">
    <source>
        <dbReference type="ARBA" id="ARBA00022692"/>
    </source>
</evidence>
<keyword evidence="8" id="KW-1185">Reference proteome</keyword>
<feature type="domain" description="Methylamine utilisation protein MauE" evidence="6">
    <location>
        <begin position="19"/>
        <end position="153"/>
    </location>
</feature>
<comment type="caution">
    <text evidence="7">The sequence shown here is derived from an EMBL/GenBank/DDBJ whole genome shotgun (WGS) entry which is preliminary data.</text>
</comment>
<keyword evidence="4 5" id="KW-0472">Membrane</keyword>
<evidence type="ECO:0000313" key="8">
    <source>
        <dbReference type="Proteomes" id="UP000290624"/>
    </source>
</evidence>
<feature type="transmembrane region" description="Helical" evidence="5">
    <location>
        <begin position="59"/>
        <end position="82"/>
    </location>
</feature>
<evidence type="ECO:0000256" key="1">
    <source>
        <dbReference type="ARBA" id="ARBA00004141"/>
    </source>
</evidence>
<dbReference type="Pfam" id="PF07291">
    <property type="entry name" value="MauE"/>
    <property type="match status" value="1"/>
</dbReference>
<dbReference type="RefSeq" id="WP_129458728.1">
    <property type="nucleotide sequence ID" value="NZ_PPCV01000005.1"/>
</dbReference>
<accession>A0A4Q2EJR6</accession>
<reference evidence="7 8" key="1">
    <citation type="submission" date="2018-01" db="EMBL/GenBank/DDBJ databases">
        <title>Lactibacter flavus gen. nov., sp. nov., a novel bacterium of the family Propionibacteriaceae isolated from raw milk and dairy products.</title>
        <authorList>
            <person name="Wenning M."/>
            <person name="Breitenwieser F."/>
            <person name="Huptas C."/>
            <person name="von Neubeck M."/>
            <person name="Busse H.-J."/>
            <person name="Scherer S."/>
        </authorList>
    </citation>
    <scope>NUCLEOTIDE SEQUENCE [LARGE SCALE GENOMIC DNA]</scope>
    <source>
        <strain evidence="7 8">VG341</strain>
    </source>
</reference>
<evidence type="ECO:0000313" key="7">
    <source>
        <dbReference type="EMBL" id="RXW32205.1"/>
    </source>
</evidence>
<name>A0A4Q2EJR6_9ACTN</name>
<dbReference type="GO" id="GO:0016020">
    <property type="term" value="C:membrane"/>
    <property type="evidence" value="ECO:0007669"/>
    <property type="project" value="UniProtKB-SubCell"/>
</dbReference>
<evidence type="ECO:0000256" key="5">
    <source>
        <dbReference type="SAM" id="Phobius"/>
    </source>
</evidence>
<dbReference type="GO" id="GO:0030416">
    <property type="term" value="P:methylamine metabolic process"/>
    <property type="evidence" value="ECO:0007669"/>
    <property type="project" value="InterPro"/>
</dbReference>
<dbReference type="AlphaFoldDB" id="A0A4Q2EJR6"/>
<dbReference type="InterPro" id="IPR009908">
    <property type="entry name" value="Methylamine_util_MauE"/>
</dbReference>
<dbReference type="UniPathway" id="UPA00895"/>
<gene>
    <name evidence="7" type="ORF">C1706_08045</name>
</gene>
<protein>
    <submittedName>
        <fullName evidence="7">DoxX family protein</fullName>
    </submittedName>
</protein>
<feature type="transmembrane region" description="Helical" evidence="5">
    <location>
        <begin position="88"/>
        <end position="109"/>
    </location>
</feature>
<evidence type="ECO:0000259" key="6">
    <source>
        <dbReference type="Pfam" id="PF07291"/>
    </source>
</evidence>
<organism evidence="7 8">
    <name type="scientific">Propioniciclava flava</name>
    <dbReference type="NCBI Taxonomy" id="2072026"/>
    <lineage>
        <taxon>Bacteria</taxon>
        <taxon>Bacillati</taxon>
        <taxon>Actinomycetota</taxon>
        <taxon>Actinomycetes</taxon>
        <taxon>Propionibacteriales</taxon>
        <taxon>Propionibacteriaceae</taxon>
        <taxon>Propioniciclava</taxon>
    </lineage>
</organism>
<evidence type="ECO:0000256" key="3">
    <source>
        <dbReference type="ARBA" id="ARBA00022989"/>
    </source>
</evidence>
<evidence type="ECO:0000256" key="4">
    <source>
        <dbReference type="ARBA" id="ARBA00023136"/>
    </source>
</evidence>
<feature type="transmembrane region" description="Helical" evidence="5">
    <location>
        <begin position="17"/>
        <end position="39"/>
    </location>
</feature>
<keyword evidence="3 5" id="KW-1133">Transmembrane helix</keyword>
<sequence length="189" mass="19932">MTAAHASARRLWAGRPWTAWVGLAARLILGGVIFVAGALKVGTIGESILAVRAYRLLPYELTSVVGTLLPFGEIILGLLIMAGVFTRITGILGALLMLAFTIAIGSAWARGLTLDCGCFGGGGVISAEEAFAAYPWEIARDLGLMACGIWLAIFPRTAFALDTWIFGASHATASQDALLEPDLNDHEES</sequence>
<proteinExistence type="predicted"/>
<comment type="subcellular location">
    <subcellularLocation>
        <location evidence="1">Membrane</location>
        <topology evidence="1">Multi-pass membrane protein</topology>
    </subcellularLocation>
</comment>
<dbReference type="OrthoDB" id="5422529at2"/>
<keyword evidence="2 5" id="KW-0812">Transmembrane</keyword>
<dbReference type="Proteomes" id="UP000290624">
    <property type="component" value="Unassembled WGS sequence"/>
</dbReference>